<keyword evidence="7" id="KW-0521">NADP</keyword>
<name>A0A8E1UQT4_9BACT</name>
<evidence type="ECO:0000259" key="8">
    <source>
        <dbReference type="Pfam" id="PF16363"/>
    </source>
</evidence>
<evidence type="ECO:0000256" key="4">
    <source>
        <dbReference type="ARBA" id="ARBA00011989"/>
    </source>
</evidence>
<sequence>MEKKIALITGITGQDGSFLAEFLIEKGYEVHGLLRRSSSFNTGRIEHLYLDEWVRDMKKSRLVNLHWADMTDSSSLIRIIAEIKPTEIYNLAAQSHVKVSFDVPEYTADTDAVGVLRLLEAVRICGLDKTCRIYQASTSELYGKVQEVPQTETTPFYPRSPYSVAKLYGFWIMKNYRESYNMYCCNGILFNHESERRGENFVTRKITLAACRIAQGFQDKLYLGNLDAQRDWGYARDYVECMWLILQQPEPDDFVIATGEMHTVREFCTLAFKEAGIELRWEGEGVNEKGIDTKTGKTIVEVDPKYFRPCEVDQLLGNPAKAKKILGWNPTKTSFHELIRIMVQHDMKFVKKLYIKAQMAE</sequence>
<dbReference type="CDD" id="cd05260">
    <property type="entry name" value="GDP_MD_SDR_e"/>
    <property type="match status" value="1"/>
</dbReference>
<dbReference type="InterPro" id="IPR006368">
    <property type="entry name" value="GDP_Man_deHydtase"/>
</dbReference>
<dbReference type="PANTHER" id="PTHR43715">
    <property type="entry name" value="GDP-MANNOSE 4,6-DEHYDRATASE"/>
    <property type="match status" value="1"/>
</dbReference>
<evidence type="ECO:0000313" key="9">
    <source>
        <dbReference type="EMBL" id="KOO68856.1"/>
    </source>
</evidence>
<evidence type="ECO:0000256" key="6">
    <source>
        <dbReference type="ARBA" id="ARBA00059383"/>
    </source>
</evidence>
<dbReference type="EC" id="4.2.1.47" evidence="4 7"/>
<evidence type="ECO:0000256" key="5">
    <source>
        <dbReference type="ARBA" id="ARBA00023239"/>
    </source>
</evidence>
<dbReference type="NCBIfam" id="TIGR01472">
    <property type="entry name" value="gmd"/>
    <property type="match status" value="1"/>
</dbReference>
<dbReference type="SUPFAM" id="SSF51735">
    <property type="entry name" value="NAD(P)-binding Rossmann-fold domains"/>
    <property type="match status" value="1"/>
</dbReference>
<dbReference type="RefSeq" id="WP_021854598.1">
    <property type="nucleotide sequence ID" value="NZ_DAWBWQ010000068.1"/>
</dbReference>
<dbReference type="FunFam" id="3.40.50.720:FF:000924">
    <property type="entry name" value="GDP-mannose 4,6 dehydratase"/>
    <property type="match status" value="1"/>
</dbReference>
<reference evidence="9 10" key="1">
    <citation type="submission" date="2015-06" db="EMBL/GenBank/DDBJ databases">
        <title>Prevotella sp. 109, sp. nov., a novel member of the family Prevotellaceae isolated from human faeces.</title>
        <authorList>
            <person name="Shkoporov A.N."/>
            <person name="Chaplin A.V."/>
            <person name="Kafarskaia L.I."/>
            <person name="Efimov B.A."/>
        </authorList>
    </citation>
    <scope>NUCLEOTIDE SEQUENCE [LARGE SCALE GENOMIC DNA]</scope>
    <source>
        <strain evidence="9 10">109</strain>
    </source>
</reference>
<dbReference type="Pfam" id="PF16363">
    <property type="entry name" value="GDP_Man_Dehyd"/>
    <property type="match status" value="1"/>
</dbReference>
<accession>A0A8E1UQT4</accession>
<dbReference type="OrthoDB" id="9779041at2"/>
<dbReference type="Gene3D" id="3.90.25.10">
    <property type="entry name" value="UDP-galactose 4-epimerase, domain 1"/>
    <property type="match status" value="1"/>
</dbReference>
<evidence type="ECO:0000256" key="3">
    <source>
        <dbReference type="ARBA" id="ARBA00009263"/>
    </source>
</evidence>
<comment type="function">
    <text evidence="6 7">Catalyzes the conversion of GDP-D-mannose to GDP-4-dehydro-6-deoxy-D-mannose.</text>
</comment>
<dbReference type="EMBL" id="LFQU01000008">
    <property type="protein sequence ID" value="KOO68856.1"/>
    <property type="molecule type" value="Genomic_DNA"/>
</dbReference>
<dbReference type="Proteomes" id="UP000036951">
    <property type="component" value="Unassembled WGS sequence"/>
</dbReference>
<dbReference type="InterPro" id="IPR036291">
    <property type="entry name" value="NAD(P)-bd_dom_sf"/>
</dbReference>
<dbReference type="GO" id="GO:0008446">
    <property type="term" value="F:GDP-mannose 4,6-dehydratase activity"/>
    <property type="evidence" value="ECO:0007669"/>
    <property type="project" value="UniProtKB-UniRule"/>
</dbReference>
<keyword evidence="5 7" id="KW-0456">Lyase</keyword>
<comment type="catalytic activity">
    <reaction evidence="1 7">
        <text>GDP-alpha-D-mannose = GDP-4-dehydro-alpha-D-rhamnose + H2O</text>
        <dbReference type="Rhea" id="RHEA:23820"/>
        <dbReference type="ChEBI" id="CHEBI:15377"/>
        <dbReference type="ChEBI" id="CHEBI:57527"/>
        <dbReference type="ChEBI" id="CHEBI:57964"/>
        <dbReference type="EC" id="4.2.1.47"/>
    </reaction>
</comment>
<comment type="caution">
    <text evidence="9">The sequence shown here is derived from an EMBL/GenBank/DDBJ whole genome shotgun (WGS) entry which is preliminary data.</text>
</comment>
<comment type="cofactor">
    <cofactor evidence="2 7">
        <name>NADP(+)</name>
        <dbReference type="ChEBI" id="CHEBI:58349"/>
    </cofactor>
</comment>
<protein>
    <recommendedName>
        <fullName evidence="4 7">GDP-mannose 4,6-dehydratase</fullName>
        <ecNumber evidence="4 7">4.2.1.47</ecNumber>
    </recommendedName>
    <alternativeName>
        <fullName evidence="7">GDP-D-mannose dehydratase</fullName>
    </alternativeName>
</protein>
<evidence type="ECO:0000256" key="2">
    <source>
        <dbReference type="ARBA" id="ARBA00001937"/>
    </source>
</evidence>
<organism evidence="9 10">
    <name type="scientific">Xylanibacter rarus</name>
    <dbReference type="NCBI Taxonomy" id="1676614"/>
    <lineage>
        <taxon>Bacteria</taxon>
        <taxon>Pseudomonadati</taxon>
        <taxon>Bacteroidota</taxon>
        <taxon>Bacteroidia</taxon>
        <taxon>Bacteroidales</taxon>
        <taxon>Prevotellaceae</taxon>
        <taxon>Xylanibacter</taxon>
    </lineage>
</organism>
<proteinExistence type="inferred from homology"/>
<dbReference type="HAMAP" id="MF_00955">
    <property type="entry name" value="GDP_Man_dehydratase"/>
    <property type="match status" value="1"/>
</dbReference>
<dbReference type="InterPro" id="IPR016040">
    <property type="entry name" value="NAD(P)-bd_dom"/>
</dbReference>
<evidence type="ECO:0000256" key="1">
    <source>
        <dbReference type="ARBA" id="ARBA00000188"/>
    </source>
</evidence>
<dbReference type="GO" id="GO:0070401">
    <property type="term" value="F:NADP+ binding"/>
    <property type="evidence" value="ECO:0007669"/>
    <property type="project" value="UniProtKB-UniRule"/>
</dbReference>
<dbReference type="GO" id="GO:0042351">
    <property type="term" value="P:'de novo' GDP-L-fucose biosynthetic process"/>
    <property type="evidence" value="ECO:0007669"/>
    <property type="project" value="TreeGrafter"/>
</dbReference>
<dbReference type="AlphaFoldDB" id="A0A8E1UQT4"/>
<comment type="similarity">
    <text evidence="3 7">Belongs to the NAD(P)-dependent epimerase/dehydratase family. GDP-mannose 4,6-dehydratase subfamily.</text>
</comment>
<dbReference type="Gene3D" id="3.40.50.720">
    <property type="entry name" value="NAD(P)-binding Rossmann-like Domain"/>
    <property type="match status" value="1"/>
</dbReference>
<gene>
    <name evidence="7" type="primary">gmd</name>
    <name evidence="9" type="ORF">ACU52_05905</name>
</gene>
<comment type="caution">
    <text evidence="7">Lacks conserved residue(s) required for the propagation of feature annotation.</text>
</comment>
<feature type="domain" description="NAD(P)-binding" evidence="8">
    <location>
        <begin position="7"/>
        <end position="342"/>
    </location>
</feature>
<keyword evidence="10" id="KW-1185">Reference proteome</keyword>
<dbReference type="PANTHER" id="PTHR43715:SF1">
    <property type="entry name" value="GDP-MANNOSE 4,6 DEHYDRATASE"/>
    <property type="match status" value="1"/>
</dbReference>
<evidence type="ECO:0000256" key="7">
    <source>
        <dbReference type="HAMAP-Rule" id="MF_00955"/>
    </source>
</evidence>
<evidence type="ECO:0000313" key="10">
    <source>
        <dbReference type="Proteomes" id="UP000036951"/>
    </source>
</evidence>